<protein>
    <submittedName>
        <fullName evidence="4">Diguanylate cyclase/phosphodiesterase (GGDEF &amp; EAL domains) with PAS/PAC sensor(S)</fullName>
    </submittedName>
</protein>
<dbReference type="InterPro" id="IPR050706">
    <property type="entry name" value="Cyclic-di-GMP_PDE-like"/>
</dbReference>
<keyword evidence="5" id="KW-1185">Reference proteome</keyword>
<dbReference type="InterPro" id="IPR029787">
    <property type="entry name" value="Nucleotide_cyclase"/>
</dbReference>
<evidence type="ECO:0000256" key="1">
    <source>
        <dbReference type="SAM" id="Phobius"/>
    </source>
</evidence>
<dbReference type="EMBL" id="CP031165">
    <property type="protein sequence ID" value="AXV09031.1"/>
    <property type="molecule type" value="Genomic_DNA"/>
</dbReference>
<dbReference type="KEGG" id="euz:DVS28_a4366"/>
<feature type="transmembrane region" description="Helical" evidence="1">
    <location>
        <begin position="145"/>
        <end position="170"/>
    </location>
</feature>
<dbReference type="GO" id="GO:0071111">
    <property type="term" value="F:cyclic-guanylate-specific phosphodiesterase activity"/>
    <property type="evidence" value="ECO:0007669"/>
    <property type="project" value="InterPro"/>
</dbReference>
<dbReference type="Gene3D" id="3.20.20.450">
    <property type="entry name" value="EAL domain"/>
    <property type="match status" value="1"/>
</dbReference>
<dbReference type="SUPFAM" id="SSF55073">
    <property type="entry name" value="Nucleotide cyclase"/>
    <property type="match status" value="1"/>
</dbReference>
<dbReference type="PROSITE" id="PS50883">
    <property type="entry name" value="EAL"/>
    <property type="match status" value="1"/>
</dbReference>
<dbReference type="Pfam" id="PF00990">
    <property type="entry name" value="GGDEF"/>
    <property type="match status" value="1"/>
</dbReference>
<dbReference type="InterPro" id="IPR029016">
    <property type="entry name" value="GAF-like_dom_sf"/>
</dbReference>
<dbReference type="InterPro" id="IPR000160">
    <property type="entry name" value="GGDEF_dom"/>
</dbReference>
<dbReference type="SUPFAM" id="SSF55781">
    <property type="entry name" value="GAF domain-like"/>
    <property type="match status" value="1"/>
</dbReference>
<evidence type="ECO:0000259" key="2">
    <source>
        <dbReference type="PROSITE" id="PS50883"/>
    </source>
</evidence>
<keyword evidence="1" id="KW-1133">Transmembrane helix</keyword>
<feature type="transmembrane region" description="Helical" evidence="1">
    <location>
        <begin position="182"/>
        <end position="202"/>
    </location>
</feature>
<dbReference type="SMART" id="SM00267">
    <property type="entry name" value="GGDEF"/>
    <property type="match status" value="1"/>
</dbReference>
<dbReference type="Proteomes" id="UP000264006">
    <property type="component" value="Chromosome"/>
</dbReference>
<dbReference type="NCBIfam" id="TIGR00254">
    <property type="entry name" value="GGDEF"/>
    <property type="match status" value="1"/>
</dbReference>
<dbReference type="RefSeq" id="WP_164710877.1">
    <property type="nucleotide sequence ID" value="NZ_CP031165.1"/>
</dbReference>
<dbReference type="PANTHER" id="PTHR33121:SF79">
    <property type="entry name" value="CYCLIC DI-GMP PHOSPHODIESTERASE PDED-RELATED"/>
    <property type="match status" value="1"/>
</dbReference>
<dbReference type="SUPFAM" id="SSF141868">
    <property type="entry name" value="EAL domain-like"/>
    <property type="match status" value="1"/>
</dbReference>
<dbReference type="InterPro" id="IPR043128">
    <property type="entry name" value="Rev_trsase/Diguanyl_cyclase"/>
</dbReference>
<feature type="transmembrane region" description="Helical" evidence="1">
    <location>
        <begin position="113"/>
        <end position="133"/>
    </location>
</feature>
<evidence type="ECO:0000313" key="5">
    <source>
        <dbReference type="Proteomes" id="UP000264006"/>
    </source>
</evidence>
<name>A0A346Y3I4_9ACTN</name>
<dbReference type="Gene3D" id="3.30.450.40">
    <property type="match status" value="1"/>
</dbReference>
<dbReference type="SMART" id="SM00052">
    <property type="entry name" value="EAL"/>
    <property type="match status" value="1"/>
</dbReference>
<dbReference type="PANTHER" id="PTHR33121">
    <property type="entry name" value="CYCLIC DI-GMP PHOSPHODIESTERASE PDEF"/>
    <property type="match status" value="1"/>
</dbReference>
<sequence length="828" mass="89432">MPATAVARPERAWILSWTMVAVGLIGTALSVTLWGVRPTHLVATLGLVVAFTLADRFPVYYEFRESSVALSLTDAITTAGYFIVSPTELLVSRVLGGLLVSHVLDRTGPLKRVFNTGLVLLEALVSVGVFVAISAGGDLQAPLTWLAVVTAVSTSTAVDVVTLRLVMWFATGQRAGIDRWTALMMLLSSTLAGSTVLASLIMVDTSPAAPLLLLGPTLVLFLGHRAHVRTVQENRRIHSMYALASSLSRAPELDQVLVGVVTEARQTLRSAEAELLVLRPSDEPDLWIHIDRDGLLDTTTEDGWTAPPSHLRLLRSWNPGDGANGHVTSEEVAVPIASASELYGVLVVRGFRADRSAFDSDDLTVLSGVASQLAAHVSTSRLRNKLQTAEDAQRYLASHDVLTGLANRRRFEASLAQLETDPRAVAEGLSLLVMDLKRFRQLNDTLGPTAGDRVLVEVADRLRDSVSANALLARISSDEFVVAEIGGEPMQLAARLQDAVARPISVHGRELAMETAVGVACWPADVDRVPHLVRSADLALSVARARASSAVERYTGELQTTLTRRAMIGDLLPEAIRAGLIHLHYQPVVNLHTEQITMVEALARWTDPELGPVRPDEFVAVAEANGLIGDLTDLVLETAVAQAARWARAGSLLGVAVNISVHDLEREGLVGTIREVLVRHGLQADRLVLEITETAVMSDPARSHDVMVALRRLGVGLAIDDFGTGHSSLSYFRDLPATKLKVDRSFVHTLLDGEDDRRIVRAIVDLARGKDLVVVAEGIEDRETFDLLREMGVQYGQGFFMARPMPAADVDVLLTTGMHLPALRGLQG</sequence>
<gene>
    <name evidence="4" type="ORF">DVS28_a4366</name>
</gene>
<proteinExistence type="predicted"/>
<feature type="transmembrane region" description="Helical" evidence="1">
    <location>
        <begin position="81"/>
        <end position="101"/>
    </location>
</feature>
<organism evidence="4 5">
    <name type="scientific">Euzebya pacifica</name>
    <dbReference type="NCBI Taxonomy" id="1608957"/>
    <lineage>
        <taxon>Bacteria</taxon>
        <taxon>Bacillati</taxon>
        <taxon>Actinomycetota</taxon>
        <taxon>Nitriliruptoria</taxon>
        <taxon>Euzebyales</taxon>
    </lineage>
</organism>
<accession>A0A346Y3I4</accession>
<dbReference type="Pfam" id="PF00563">
    <property type="entry name" value="EAL"/>
    <property type="match status" value="1"/>
</dbReference>
<feature type="domain" description="EAL" evidence="2">
    <location>
        <begin position="565"/>
        <end position="818"/>
    </location>
</feature>
<feature type="domain" description="GGDEF" evidence="3">
    <location>
        <begin position="427"/>
        <end position="556"/>
    </location>
</feature>
<dbReference type="InterPro" id="IPR035919">
    <property type="entry name" value="EAL_sf"/>
</dbReference>
<keyword evidence="1" id="KW-0812">Transmembrane</keyword>
<keyword evidence="1" id="KW-0472">Membrane</keyword>
<dbReference type="CDD" id="cd01949">
    <property type="entry name" value="GGDEF"/>
    <property type="match status" value="1"/>
</dbReference>
<dbReference type="PROSITE" id="PS50887">
    <property type="entry name" value="GGDEF"/>
    <property type="match status" value="1"/>
</dbReference>
<evidence type="ECO:0000259" key="3">
    <source>
        <dbReference type="PROSITE" id="PS50887"/>
    </source>
</evidence>
<reference evidence="4 5" key="1">
    <citation type="submission" date="2018-09" db="EMBL/GenBank/DDBJ databases">
        <title>Complete genome sequence of Euzebya sp. DY32-46 isolated from seawater of Pacific Ocean.</title>
        <authorList>
            <person name="Xu L."/>
            <person name="Wu Y.-H."/>
            <person name="Xu X.-W."/>
        </authorList>
    </citation>
    <scope>NUCLEOTIDE SEQUENCE [LARGE SCALE GENOMIC DNA]</scope>
    <source>
        <strain evidence="4 5">DY32-46</strain>
    </source>
</reference>
<dbReference type="AlphaFoldDB" id="A0A346Y3I4"/>
<dbReference type="InterPro" id="IPR001633">
    <property type="entry name" value="EAL_dom"/>
</dbReference>
<evidence type="ECO:0000313" key="4">
    <source>
        <dbReference type="EMBL" id="AXV09031.1"/>
    </source>
</evidence>
<dbReference type="Gene3D" id="3.30.70.270">
    <property type="match status" value="1"/>
</dbReference>
<dbReference type="CDD" id="cd01948">
    <property type="entry name" value="EAL"/>
    <property type="match status" value="1"/>
</dbReference>
<feature type="transmembrane region" description="Helical" evidence="1">
    <location>
        <begin position="12"/>
        <end position="34"/>
    </location>
</feature>